<keyword evidence="1" id="KW-0378">Hydrolase</keyword>
<dbReference type="GO" id="GO:0008233">
    <property type="term" value="F:peptidase activity"/>
    <property type="evidence" value="ECO:0007669"/>
    <property type="project" value="UniProtKB-KW"/>
</dbReference>
<keyword evidence="1" id="KW-0645">Protease</keyword>
<accession>A0A2K3K2R9</accession>
<comment type="caution">
    <text evidence="1">The sequence shown here is derived from an EMBL/GenBank/DDBJ whole genome shotgun (WGS) entry which is preliminary data.</text>
</comment>
<reference evidence="1 2" key="1">
    <citation type="journal article" date="2014" name="Am. J. Bot.">
        <title>Genome assembly and annotation for red clover (Trifolium pratense; Fabaceae).</title>
        <authorList>
            <person name="Istvanek J."/>
            <person name="Jaros M."/>
            <person name="Krenek A."/>
            <person name="Repkova J."/>
        </authorList>
    </citation>
    <scope>NUCLEOTIDE SEQUENCE [LARGE SCALE GENOMIC DNA]</scope>
    <source>
        <strain evidence="2">cv. Tatra</strain>
        <tissue evidence="1">Young leaves</tissue>
    </source>
</reference>
<evidence type="ECO:0000313" key="1">
    <source>
        <dbReference type="EMBL" id="PNX60550.1"/>
    </source>
</evidence>
<dbReference type="EMBL" id="ASHM01137247">
    <property type="protein sequence ID" value="PNX60550.1"/>
    <property type="molecule type" value="Genomic_DNA"/>
</dbReference>
<reference evidence="1 2" key="2">
    <citation type="journal article" date="2017" name="Front. Plant Sci.">
        <title>Gene Classification and Mining of Molecular Markers Useful in Red Clover (Trifolium pratense) Breeding.</title>
        <authorList>
            <person name="Istvanek J."/>
            <person name="Dluhosova J."/>
            <person name="Dluhos P."/>
            <person name="Patkova L."/>
            <person name="Nedelnik J."/>
            <person name="Repkova J."/>
        </authorList>
    </citation>
    <scope>NUCLEOTIDE SEQUENCE [LARGE SCALE GENOMIC DNA]</scope>
    <source>
        <strain evidence="2">cv. Tatra</strain>
        <tissue evidence="1">Young leaves</tissue>
    </source>
</reference>
<protein>
    <submittedName>
        <fullName evidence="1">Gag-protease polyprotein</fullName>
    </submittedName>
</protein>
<gene>
    <name evidence="1" type="ORF">L195_g060235</name>
</gene>
<name>A0A2K3K2R9_TRIPR</name>
<evidence type="ECO:0000313" key="2">
    <source>
        <dbReference type="Proteomes" id="UP000236291"/>
    </source>
</evidence>
<dbReference type="Pfam" id="PF14223">
    <property type="entry name" value="Retrotran_gag_2"/>
    <property type="match status" value="1"/>
</dbReference>
<dbReference type="GO" id="GO:0006508">
    <property type="term" value="P:proteolysis"/>
    <property type="evidence" value="ECO:0007669"/>
    <property type="project" value="UniProtKB-KW"/>
</dbReference>
<organism evidence="1 2">
    <name type="scientific">Trifolium pratense</name>
    <name type="common">Red clover</name>
    <dbReference type="NCBI Taxonomy" id="57577"/>
    <lineage>
        <taxon>Eukaryota</taxon>
        <taxon>Viridiplantae</taxon>
        <taxon>Streptophyta</taxon>
        <taxon>Embryophyta</taxon>
        <taxon>Tracheophyta</taxon>
        <taxon>Spermatophyta</taxon>
        <taxon>Magnoliopsida</taxon>
        <taxon>eudicotyledons</taxon>
        <taxon>Gunneridae</taxon>
        <taxon>Pentapetalae</taxon>
        <taxon>rosids</taxon>
        <taxon>fabids</taxon>
        <taxon>Fabales</taxon>
        <taxon>Fabaceae</taxon>
        <taxon>Papilionoideae</taxon>
        <taxon>50 kb inversion clade</taxon>
        <taxon>NPAAA clade</taxon>
        <taxon>Hologalegina</taxon>
        <taxon>IRL clade</taxon>
        <taxon>Trifolieae</taxon>
        <taxon>Trifolium</taxon>
    </lineage>
</organism>
<feature type="non-terminal residue" evidence="1">
    <location>
        <position position="107"/>
    </location>
</feature>
<dbReference type="AlphaFoldDB" id="A0A2K3K2R9"/>
<proteinExistence type="predicted"/>
<sequence>MDKEGKPTLELKPEEEWSKEEDELALANSKALYALYNGVDKHIFRLIKKCASAKEAWIILQTVHEGTSKVKMLRLQLLTTKFENLRLNDDETIQEFHMTLLDYDNQF</sequence>
<dbReference type="PANTHER" id="PTHR34676">
    <property type="entry name" value="DUF4219 DOMAIN-CONTAINING PROTEIN-RELATED"/>
    <property type="match status" value="1"/>
</dbReference>
<dbReference type="Proteomes" id="UP000236291">
    <property type="component" value="Unassembled WGS sequence"/>
</dbReference>
<dbReference type="PANTHER" id="PTHR34676:SF17">
    <property type="entry name" value="OS06G0684500 PROTEIN"/>
    <property type="match status" value="1"/>
</dbReference>